<protein>
    <submittedName>
        <fullName evidence="4">NADP-dependent 3-hydroxy acid dehydrogenase YdfG</fullName>
    </submittedName>
</protein>
<evidence type="ECO:0000256" key="2">
    <source>
        <dbReference type="ARBA" id="ARBA00023002"/>
    </source>
</evidence>
<keyword evidence="2" id="KW-0560">Oxidoreductase</keyword>
<dbReference type="PANTHER" id="PTHR43391:SF86">
    <property type="entry name" value="SHORT-CHAIN DEHYDROGENASE_REDUCTASE FAMILY PROTEIN"/>
    <property type="match status" value="1"/>
</dbReference>
<dbReference type="CDD" id="cd05233">
    <property type="entry name" value="SDR_c"/>
    <property type="match status" value="1"/>
</dbReference>
<dbReference type="Gene3D" id="3.40.50.720">
    <property type="entry name" value="NAD(P)-binding Rossmann-like Domain"/>
    <property type="match status" value="1"/>
</dbReference>
<dbReference type="InterPro" id="IPR036291">
    <property type="entry name" value="NAD(P)-bd_dom_sf"/>
</dbReference>
<dbReference type="InterPro" id="IPR057326">
    <property type="entry name" value="KR_dom"/>
</dbReference>
<proteinExistence type="inferred from homology"/>
<comment type="similarity">
    <text evidence="1">Belongs to the short-chain dehydrogenases/reductases (SDR) family.</text>
</comment>
<evidence type="ECO:0000256" key="1">
    <source>
        <dbReference type="ARBA" id="ARBA00006484"/>
    </source>
</evidence>
<dbReference type="GO" id="GO:0005829">
    <property type="term" value="C:cytosol"/>
    <property type="evidence" value="ECO:0007669"/>
    <property type="project" value="TreeGrafter"/>
</dbReference>
<dbReference type="PANTHER" id="PTHR43391">
    <property type="entry name" value="RETINOL DEHYDROGENASE-RELATED"/>
    <property type="match status" value="1"/>
</dbReference>
<dbReference type="STRING" id="43928.SAMN05443636_0117"/>
<dbReference type="SMART" id="SM00822">
    <property type="entry name" value="PKS_KR"/>
    <property type="match status" value="1"/>
</dbReference>
<dbReference type="RefSeq" id="WP_073306451.1">
    <property type="nucleotide sequence ID" value="NZ_FQWV01000001.1"/>
</dbReference>
<dbReference type="SUPFAM" id="SSF51735">
    <property type="entry name" value="NAD(P)-binding Rossmann-fold domains"/>
    <property type="match status" value="1"/>
</dbReference>
<dbReference type="Proteomes" id="UP000184357">
    <property type="component" value="Unassembled WGS sequence"/>
</dbReference>
<reference evidence="4 5" key="1">
    <citation type="submission" date="2016-11" db="EMBL/GenBank/DDBJ databases">
        <authorList>
            <person name="Jaros S."/>
            <person name="Januszkiewicz K."/>
            <person name="Wedrychowicz H."/>
        </authorList>
    </citation>
    <scope>NUCLEOTIDE SEQUENCE [LARGE SCALE GENOMIC DNA]</scope>
    <source>
        <strain evidence="4 5">DSM 9297</strain>
    </source>
</reference>
<gene>
    <name evidence="4" type="ORF">SAMN05443636_0117</name>
</gene>
<evidence type="ECO:0000313" key="5">
    <source>
        <dbReference type="Proteomes" id="UP000184357"/>
    </source>
</evidence>
<name>A0A1M5JHX5_9EURY</name>
<dbReference type="GO" id="GO:0016491">
    <property type="term" value="F:oxidoreductase activity"/>
    <property type="evidence" value="ECO:0007669"/>
    <property type="project" value="UniProtKB-KW"/>
</dbReference>
<dbReference type="OrthoDB" id="161871at2157"/>
<dbReference type="InterPro" id="IPR002347">
    <property type="entry name" value="SDR_fam"/>
</dbReference>
<dbReference type="Pfam" id="PF00106">
    <property type="entry name" value="adh_short"/>
    <property type="match status" value="1"/>
</dbReference>
<feature type="domain" description="Ketoreductase" evidence="3">
    <location>
        <begin position="7"/>
        <end position="191"/>
    </location>
</feature>
<sequence>MRDIDGDAVAITGASSGIGAATARTLAAAGVDLALGARREDKLADLAADLEAEHGVTVEATAVDVTERERVEAFIEGAAEALDGLDGVVANAGVGLDGDLDSMSIDDYRTMMAVNVDGAFHTARAALPHLRESDGTLVFVASFASEYPRPGNPVYAASKWWVRGFAHSLEGSVGPDGVAVSVINPTEVRTEFASEQGASFEEQFDSADVTDPDAIADGIRFCLSQAGTDTVSELDLYRRDKFAGW</sequence>
<dbReference type="PRINTS" id="PR00081">
    <property type="entry name" value="GDHRDH"/>
</dbReference>
<dbReference type="EMBL" id="FQWV01000001">
    <property type="protein sequence ID" value="SHG40206.1"/>
    <property type="molecule type" value="Genomic_DNA"/>
</dbReference>
<evidence type="ECO:0000313" key="4">
    <source>
        <dbReference type="EMBL" id="SHG40206.1"/>
    </source>
</evidence>
<evidence type="ECO:0000259" key="3">
    <source>
        <dbReference type="SMART" id="SM00822"/>
    </source>
</evidence>
<organism evidence="4 5">
    <name type="scientific">Halobaculum gomorrense</name>
    <dbReference type="NCBI Taxonomy" id="43928"/>
    <lineage>
        <taxon>Archaea</taxon>
        <taxon>Methanobacteriati</taxon>
        <taxon>Methanobacteriota</taxon>
        <taxon>Stenosarchaea group</taxon>
        <taxon>Halobacteria</taxon>
        <taxon>Halobacteriales</taxon>
        <taxon>Haloferacaceae</taxon>
        <taxon>Halobaculum</taxon>
    </lineage>
</organism>
<dbReference type="AlphaFoldDB" id="A0A1M5JHX5"/>
<accession>A0A1M5JHX5</accession>
<keyword evidence="5" id="KW-1185">Reference proteome</keyword>